<dbReference type="EMBL" id="JAKELL010000043">
    <property type="protein sequence ID" value="KAH8988243.1"/>
    <property type="molecule type" value="Genomic_DNA"/>
</dbReference>
<organism evidence="7 8">
    <name type="scientific">Lactarius akahatsu</name>
    <dbReference type="NCBI Taxonomy" id="416441"/>
    <lineage>
        <taxon>Eukaryota</taxon>
        <taxon>Fungi</taxon>
        <taxon>Dikarya</taxon>
        <taxon>Basidiomycota</taxon>
        <taxon>Agaricomycotina</taxon>
        <taxon>Agaricomycetes</taxon>
        <taxon>Russulales</taxon>
        <taxon>Russulaceae</taxon>
        <taxon>Lactarius</taxon>
    </lineage>
</organism>
<dbReference type="PANTHER" id="PTHR10963">
    <property type="entry name" value="GLYCOSYL HYDROLASE-RELATED"/>
    <property type="match status" value="1"/>
</dbReference>
<keyword evidence="3" id="KW-0326">Glycosidase</keyword>
<dbReference type="Pfam" id="PF26113">
    <property type="entry name" value="GH16_XgeA"/>
    <property type="match status" value="1"/>
</dbReference>
<dbReference type="SUPFAM" id="SSF49899">
    <property type="entry name" value="Concanavalin A-like lectins/glucanases"/>
    <property type="match status" value="1"/>
</dbReference>
<accession>A0AAD4LDY9</accession>
<evidence type="ECO:0000256" key="5">
    <source>
        <dbReference type="SAM" id="SignalP"/>
    </source>
</evidence>
<dbReference type="CDD" id="cd02181">
    <property type="entry name" value="GH16_fungal_Lam16A_glucanase"/>
    <property type="match status" value="1"/>
</dbReference>
<dbReference type="InterPro" id="IPR000757">
    <property type="entry name" value="Beta-glucanase-like"/>
</dbReference>
<evidence type="ECO:0000259" key="6">
    <source>
        <dbReference type="PROSITE" id="PS51762"/>
    </source>
</evidence>
<dbReference type="FunFam" id="2.60.120.200:FF:000114">
    <property type="entry name" value="Probable endo-1,3(4)-beta-glucanase NFIA_089530"/>
    <property type="match status" value="1"/>
</dbReference>
<evidence type="ECO:0000256" key="2">
    <source>
        <dbReference type="ARBA" id="ARBA00022801"/>
    </source>
</evidence>
<keyword evidence="5" id="KW-0732">Signal</keyword>
<evidence type="ECO:0000256" key="1">
    <source>
        <dbReference type="ARBA" id="ARBA00006865"/>
    </source>
</evidence>
<evidence type="ECO:0000256" key="4">
    <source>
        <dbReference type="SAM" id="MobiDB-lite"/>
    </source>
</evidence>
<dbReference type="AlphaFoldDB" id="A0AAD4LDY9"/>
<gene>
    <name evidence="7" type="ORF">EDB92DRAFT_1873249</name>
</gene>
<dbReference type="PANTHER" id="PTHR10963:SF24">
    <property type="entry name" value="GLYCOSIDASE C21B10.07-RELATED"/>
    <property type="match status" value="1"/>
</dbReference>
<evidence type="ECO:0000313" key="7">
    <source>
        <dbReference type="EMBL" id="KAH8988243.1"/>
    </source>
</evidence>
<proteinExistence type="inferred from homology"/>
<dbReference type="InterPro" id="IPR050546">
    <property type="entry name" value="Glycosyl_Hydrlase_16"/>
</dbReference>
<protein>
    <submittedName>
        <fullName evidence="7">Concanavalin A-like lectin/glucanase domain-containing protein</fullName>
    </submittedName>
</protein>
<name>A0AAD4LDY9_9AGAM</name>
<feature type="chain" id="PRO_5041940585" evidence="5">
    <location>
        <begin position="25"/>
        <end position="435"/>
    </location>
</feature>
<comment type="caution">
    <text evidence="7">The sequence shown here is derived from an EMBL/GenBank/DDBJ whole genome shotgun (WGS) entry which is preliminary data.</text>
</comment>
<dbReference type="Gene3D" id="2.60.120.200">
    <property type="match status" value="1"/>
</dbReference>
<keyword evidence="2" id="KW-0378">Hydrolase</keyword>
<feature type="signal peptide" evidence="5">
    <location>
        <begin position="1"/>
        <end position="24"/>
    </location>
</feature>
<feature type="region of interest" description="Disordered" evidence="4">
    <location>
        <begin position="82"/>
        <end position="126"/>
    </location>
</feature>
<dbReference type="Proteomes" id="UP001201163">
    <property type="component" value="Unassembled WGS sequence"/>
</dbReference>
<reference evidence="7" key="1">
    <citation type="submission" date="2022-01" db="EMBL/GenBank/DDBJ databases">
        <title>Comparative genomics reveals a dynamic genome evolution in the ectomycorrhizal milk-cap (Lactarius) mushrooms.</title>
        <authorList>
            <consortium name="DOE Joint Genome Institute"/>
            <person name="Lebreton A."/>
            <person name="Tang N."/>
            <person name="Kuo A."/>
            <person name="LaButti K."/>
            <person name="Drula E."/>
            <person name="Barry K."/>
            <person name="Clum A."/>
            <person name="Lipzen A."/>
            <person name="Mousain D."/>
            <person name="Ng V."/>
            <person name="Wang R."/>
            <person name="Wang X."/>
            <person name="Dai Y."/>
            <person name="Henrissat B."/>
            <person name="Grigoriev I.V."/>
            <person name="Guerin-Laguette A."/>
            <person name="Yu F."/>
            <person name="Martin F.M."/>
        </authorList>
    </citation>
    <scope>NUCLEOTIDE SEQUENCE</scope>
    <source>
        <strain evidence="7">QP</strain>
    </source>
</reference>
<feature type="domain" description="GH16" evidence="6">
    <location>
        <begin position="113"/>
        <end position="390"/>
    </location>
</feature>
<dbReference type="InterPro" id="IPR013320">
    <property type="entry name" value="ConA-like_dom_sf"/>
</dbReference>
<comment type="similarity">
    <text evidence="1">Belongs to the glycosyl hydrolase 16 family.</text>
</comment>
<evidence type="ECO:0000256" key="3">
    <source>
        <dbReference type="ARBA" id="ARBA00023295"/>
    </source>
</evidence>
<dbReference type="GO" id="GO:0004553">
    <property type="term" value="F:hydrolase activity, hydrolyzing O-glycosyl compounds"/>
    <property type="evidence" value="ECO:0007669"/>
    <property type="project" value="InterPro"/>
</dbReference>
<feature type="compositionally biased region" description="Low complexity" evidence="4">
    <location>
        <begin position="85"/>
        <end position="124"/>
    </location>
</feature>
<sequence>MRFSIDAALLVLALANTLVDPVGAMPTYVPKRHLLKRATDGFHKTALRHSAGLAQDLRIALRGLGVASPARLSVTNGGNAPFCVPKSKSNPNPNTTTTPAVTSTSTSKRPSSTTSTGTSTPSSTAQSDWQLAKSYSGNTFFSGWNFFTGGDPTNGIVQYVDQATAQSSNLTSINSDGNIIMRVDTTPQVTGNRPSVRIQSQFSFTGGLVIMDSVHMPTGCGTWPAFWTNGPTWPQTGEIDIVEGVNDYTNNQATIHTNSGCDLPSSNVTALGISGSIVGGTNCAALETGNQGCGVRASQTNSFGAAFNSIGGGVYAMRWDDSGIAVWFFARGSIPSDITANAPVPDGWGTPSAFWPASTCNPFEFFQNHSVIFDTTLCGDWASGVWTASGIPGQEQSCAQRTGVATCEQFVRQNGTALSEAYWEVKGVQIYQSKS</sequence>
<dbReference type="PROSITE" id="PS51762">
    <property type="entry name" value="GH16_2"/>
    <property type="match status" value="1"/>
</dbReference>
<keyword evidence="8" id="KW-1185">Reference proteome</keyword>
<dbReference type="GO" id="GO:0009251">
    <property type="term" value="P:glucan catabolic process"/>
    <property type="evidence" value="ECO:0007669"/>
    <property type="project" value="TreeGrafter"/>
</dbReference>
<evidence type="ECO:0000313" key="8">
    <source>
        <dbReference type="Proteomes" id="UP001201163"/>
    </source>
</evidence>